<protein>
    <submittedName>
        <fullName evidence="1">Uncharacterized protein</fullName>
    </submittedName>
</protein>
<evidence type="ECO:0000313" key="2">
    <source>
        <dbReference type="Proteomes" id="UP000828390"/>
    </source>
</evidence>
<comment type="caution">
    <text evidence="1">The sequence shown here is derived from an EMBL/GenBank/DDBJ whole genome shotgun (WGS) entry which is preliminary data.</text>
</comment>
<dbReference type="AlphaFoldDB" id="A0A9D4R2R5"/>
<organism evidence="1 2">
    <name type="scientific">Dreissena polymorpha</name>
    <name type="common">Zebra mussel</name>
    <name type="synonym">Mytilus polymorpha</name>
    <dbReference type="NCBI Taxonomy" id="45954"/>
    <lineage>
        <taxon>Eukaryota</taxon>
        <taxon>Metazoa</taxon>
        <taxon>Spiralia</taxon>
        <taxon>Lophotrochozoa</taxon>
        <taxon>Mollusca</taxon>
        <taxon>Bivalvia</taxon>
        <taxon>Autobranchia</taxon>
        <taxon>Heteroconchia</taxon>
        <taxon>Euheterodonta</taxon>
        <taxon>Imparidentia</taxon>
        <taxon>Neoheterodontei</taxon>
        <taxon>Myida</taxon>
        <taxon>Dreissenoidea</taxon>
        <taxon>Dreissenidae</taxon>
        <taxon>Dreissena</taxon>
    </lineage>
</organism>
<gene>
    <name evidence="1" type="ORF">DPMN_093641</name>
</gene>
<dbReference type="EMBL" id="JAIWYP010000003">
    <property type="protein sequence ID" value="KAH3851160.1"/>
    <property type="molecule type" value="Genomic_DNA"/>
</dbReference>
<proteinExistence type="predicted"/>
<accession>A0A9D4R2R5</accession>
<keyword evidence="2" id="KW-1185">Reference proteome</keyword>
<evidence type="ECO:0000313" key="1">
    <source>
        <dbReference type="EMBL" id="KAH3851160.1"/>
    </source>
</evidence>
<reference evidence="1" key="1">
    <citation type="journal article" date="2019" name="bioRxiv">
        <title>The Genome of the Zebra Mussel, Dreissena polymorpha: A Resource for Invasive Species Research.</title>
        <authorList>
            <person name="McCartney M.A."/>
            <person name="Auch B."/>
            <person name="Kono T."/>
            <person name="Mallez S."/>
            <person name="Zhang Y."/>
            <person name="Obille A."/>
            <person name="Becker A."/>
            <person name="Abrahante J.E."/>
            <person name="Garbe J."/>
            <person name="Badalamenti J.P."/>
            <person name="Herman A."/>
            <person name="Mangelson H."/>
            <person name="Liachko I."/>
            <person name="Sullivan S."/>
            <person name="Sone E.D."/>
            <person name="Koren S."/>
            <person name="Silverstein K.A.T."/>
            <person name="Beckman K.B."/>
            <person name="Gohl D.M."/>
        </authorList>
    </citation>
    <scope>NUCLEOTIDE SEQUENCE</scope>
    <source>
        <strain evidence="1">Duluth1</strain>
        <tissue evidence="1">Whole animal</tissue>
    </source>
</reference>
<reference evidence="1" key="2">
    <citation type="submission" date="2020-11" db="EMBL/GenBank/DDBJ databases">
        <authorList>
            <person name="McCartney M.A."/>
            <person name="Auch B."/>
            <person name="Kono T."/>
            <person name="Mallez S."/>
            <person name="Becker A."/>
            <person name="Gohl D.M."/>
            <person name="Silverstein K.A.T."/>
            <person name="Koren S."/>
            <person name="Bechman K.B."/>
            <person name="Herman A."/>
            <person name="Abrahante J.E."/>
            <person name="Garbe J."/>
        </authorList>
    </citation>
    <scope>NUCLEOTIDE SEQUENCE</scope>
    <source>
        <strain evidence="1">Duluth1</strain>
        <tissue evidence="1">Whole animal</tissue>
    </source>
</reference>
<name>A0A9D4R2R5_DREPO</name>
<sequence length="92" mass="10745">MEQCEDCLMILIGDKDNASMPCTTLYSYFKLAEECNRERLMELCVIRISTFGLEESKNNMREFKITAKSDSKIANMACQRHERCEIIFNSFN</sequence>
<dbReference type="Proteomes" id="UP000828390">
    <property type="component" value="Unassembled WGS sequence"/>
</dbReference>